<name>A0A9P1EGY8_CUSEU</name>
<dbReference type="Proteomes" id="UP001152484">
    <property type="component" value="Unassembled WGS sequence"/>
</dbReference>
<evidence type="ECO:0000313" key="2">
    <source>
        <dbReference type="Proteomes" id="UP001152484"/>
    </source>
</evidence>
<dbReference type="AlphaFoldDB" id="A0A9P1EGY8"/>
<accession>A0A9P1EGY8</accession>
<comment type="caution">
    <text evidence="1">The sequence shown here is derived from an EMBL/GenBank/DDBJ whole genome shotgun (WGS) entry which is preliminary data.</text>
</comment>
<protein>
    <submittedName>
        <fullName evidence="1">Uncharacterized protein</fullName>
    </submittedName>
</protein>
<reference evidence="1" key="1">
    <citation type="submission" date="2022-07" db="EMBL/GenBank/DDBJ databases">
        <authorList>
            <person name="Macas J."/>
            <person name="Novak P."/>
            <person name="Neumann P."/>
        </authorList>
    </citation>
    <scope>NUCLEOTIDE SEQUENCE</scope>
</reference>
<proteinExistence type="predicted"/>
<evidence type="ECO:0000313" key="1">
    <source>
        <dbReference type="EMBL" id="CAH9104959.1"/>
    </source>
</evidence>
<dbReference type="EMBL" id="CAMAPE010000047">
    <property type="protein sequence ID" value="CAH9104959.1"/>
    <property type="molecule type" value="Genomic_DNA"/>
</dbReference>
<gene>
    <name evidence="1" type="ORF">CEURO_LOCUS16739</name>
</gene>
<keyword evidence="2" id="KW-1185">Reference proteome</keyword>
<organism evidence="1 2">
    <name type="scientific">Cuscuta europaea</name>
    <name type="common">European dodder</name>
    <dbReference type="NCBI Taxonomy" id="41803"/>
    <lineage>
        <taxon>Eukaryota</taxon>
        <taxon>Viridiplantae</taxon>
        <taxon>Streptophyta</taxon>
        <taxon>Embryophyta</taxon>
        <taxon>Tracheophyta</taxon>
        <taxon>Spermatophyta</taxon>
        <taxon>Magnoliopsida</taxon>
        <taxon>eudicotyledons</taxon>
        <taxon>Gunneridae</taxon>
        <taxon>Pentapetalae</taxon>
        <taxon>asterids</taxon>
        <taxon>lamiids</taxon>
        <taxon>Solanales</taxon>
        <taxon>Convolvulaceae</taxon>
        <taxon>Cuscuteae</taxon>
        <taxon>Cuscuta</taxon>
        <taxon>Cuscuta subgen. Cuscuta</taxon>
    </lineage>
</organism>
<sequence>MAIMKSKSTNRGGWVLFVFVWMKKVENREREPGGEFLCIASRAWPQQPPSIVSPLSMAHCICRMLKRDFIRENPSYAVISTGLRSGKFERLHKADSVTKGDGAIRESWSFNSSVYKL</sequence>